<organism evidence="3 4">
    <name type="scientific">Sphingomonas alpina</name>
    <dbReference type="NCBI Taxonomy" id="653931"/>
    <lineage>
        <taxon>Bacteria</taxon>
        <taxon>Pseudomonadati</taxon>
        <taxon>Pseudomonadota</taxon>
        <taxon>Alphaproteobacteria</taxon>
        <taxon>Sphingomonadales</taxon>
        <taxon>Sphingomonadaceae</taxon>
        <taxon>Sphingomonas</taxon>
    </lineage>
</organism>
<evidence type="ECO:0000313" key="3">
    <source>
        <dbReference type="EMBL" id="QNQ08859.1"/>
    </source>
</evidence>
<evidence type="ECO:0000256" key="1">
    <source>
        <dbReference type="SAM" id="SignalP"/>
    </source>
</evidence>
<evidence type="ECO:0000313" key="4">
    <source>
        <dbReference type="Proteomes" id="UP000516148"/>
    </source>
</evidence>
<dbReference type="InterPro" id="IPR013830">
    <property type="entry name" value="SGNH_hydro"/>
</dbReference>
<dbReference type="Gene3D" id="3.40.50.1110">
    <property type="entry name" value="SGNH hydrolase"/>
    <property type="match status" value="1"/>
</dbReference>
<dbReference type="AlphaFoldDB" id="A0A7H0LGQ6"/>
<dbReference type="PANTHER" id="PTHR43784">
    <property type="entry name" value="GDSL-LIKE LIPASE/ACYLHYDROLASE, PUTATIVE (AFU_ORTHOLOGUE AFUA_2G00820)-RELATED"/>
    <property type="match status" value="1"/>
</dbReference>
<dbReference type="PANTHER" id="PTHR43784:SF2">
    <property type="entry name" value="GDSL-LIKE LIPASE_ACYLHYDROLASE, PUTATIVE (AFU_ORTHOLOGUE AFUA_2G00820)-RELATED"/>
    <property type="match status" value="1"/>
</dbReference>
<keyword evidence="3" id="KW-0378">Hydrolase</keyword>
<name>A0A7H0LGQ6_9SPHN</name>
<feature type="signal peptide" evidence="1">
    <location>
        <begin position="1"/>
        <end position="24"/>
    </location>
</feature>
<proteinExistence type="predicted"/>
<dbReference type="InterPro" id="IPR036514">
    <property type="entry name" value="SGNH_hydro_sf"/>
</dbReference>
<dbReference type="GO" id="GO:0016788">
    <property type="term" value="F:hydrolase activity, acting on ester bonds"/>
    <property type="evidence" value="ECO:0007669"/>
    <property type="project" value="UniProtKB-ARBA"/>
</dbReference>
<accession>A0A7H0LGQ6</accession>
<sequence>MHASPLKYAAAGVLLLLAAAIAPAQSIAKDAHWVAAWAAAMDSPGPALPAQTLRQIVRPSIAGSNVRIRLSNLFGTAPLTLGAVHLARRADGSAIQPASDHVVTFGGKPVVTLAKGDAVLSDPVALPVTAFEELAVSVYLPHGAATSTIHSVGNQTVYIVLGRDMTAAATLPTGDTDDSRYFLSDVEVSAGADARVIVAIGDSITDGVGSTEERNARWPDALAARLQADPKLAAIAVVNAGVAGNRILNDADKPYRGPSTLNRFDRDALDKPGIRWIVLLQGGNDISAGEVLTSAKAKVSAEQIIQGMKTLIECAHAKGVKVIGATLLPKGGTTFPKAPSPAAEAKRQAVNAWIRGGGAFDAVVDFERVMRDPAQPDRLLPAYDSGDHLHPNDDGYRAMAAAIDLGFLKREQR</sequence>
<keyword evidence="1" id="KW-0732">Signal</keyword>
<dbReference type="RefSeq" id="WP_187761186.1">
    <property type="nucleotide sequence ID" value="NZ_CP061038.1"/>
</dbReference>
<dbReference type="SUPFAM" id="SSF52266">
    <property type="entry name" value="SGNH hydrolase"/>
    <property type="match status" value="1"/>
</dbReference>
<feature type="domain" description="SGNH hydrolase-type esterase" evidence="2">
    <location>
        <begin position="199"/>
        <end position="398"/>
    </location>
</feature>
<gene>
    <name evidence="3" type="ORF">H3Z74_19410</name>
</gene>
<feature type="chain" id="PRO_5028916958" evidence="1">
    <location>
        <begin position="25"/>
        <end position="413"/>
    </location>
</feature>
<dbReference type="CDD" id="cd01830">
    <property type="entry name" value="XynE_like"/>
    <property type="match status" value="1"/>
</dbReference>
<dbReference type="KEGG" id="spap:H3Z74_19410"/>
<dbReference type="Proteomes" id="UP000516148">
    <property type="component" value="Chromosome"/>
</dbReference>
<keyword evidence="4" id="KW-1185">Reference proteome</keyword>
<protein>
    <submittedName>
        <fullName evidence="3">SGNH/GDSL hydrolase family protein</fullName>
    </submittedName>
</protein>
<dbReference type="InterPro" id="IPR053140">
    <property type="entry name" value="GDSL_Rv0518-like"/>
</dbReference>
<evidence type="ECO:0000259" key="2">
    <source>
        <dbReference type="Pfam" id="PF13472"/>
    </source>
</evidence>
<dbReference type="Pfam" id="PF13472">
    <property type="entry name" value="Lipase_GDSL_2"/>
    <property type="match status" value="1"/>
</dbReference>
<reference evidence="3 4" key="1">
    <citation type="submission" date="2020-09" db="EMBL/GenBank/DDBJ databases">
        <title>Sphingomonas sp., a new species isolated from pork steak.</title>
        <authorList>
            <person name="Heidler von Heilborn D."/>
        </authorList>
    </citation>
    <scope>NUCLEOTIDE SEQUENCE [LARGE SCALE GENOMIC DNA]</scope>
    <source>
        <strain evidence="4">S8-3T</strain>
    </source>
</reference>
<dbReference type="EMBL" id="CP061038">
    <property type="protein sequence ID" value="QNQ08859.1"/>
    <property type="molecule type" value="Genomic_DNA"/>
</dbReference>